<comment type="subcellular location">
    <subcellularLocation>
        <location evidence="1">Cell membrane</location>
        <topology evidence="1">Multi-pass membrane protein</topology>
    </subcellularLocation>
</comment>
<feature type="transmembrane region" description="Helical" evidence="11">
    <location>
        <begin position="411"/>
        <end position="434"/>
    </location>
</feature>
<evidence type="ECO:0000256" key="9">
    <source>
        <dbReference type="ARBA" id="ARBA00023136"/>
    </source>
</evidence>
<evidence type="ECO:0000256" key="6">
    <source>
        <dbReference type="ARBA" id="ARBA00022893"/>
    </source>
</evidence>
<feature type="transmembrane region" description="Helical" evidence="11">
    <location>
        <begin position="275"/>
        <end position="298"/>
    </location>
</feature>
<feature type="transmembrane region" description="Helical" evidence="11">
    <location>
        <begin position="310"/>
        <end position="335"/>
    </location>
</feature>
<dbReference type="GO" id="GO:0071939">
    <property type="term" value="P:vitamin A import into cell"/>
    <property type="evidence" value="ECO:0007669"/>
    <property type="project" value="TreeGrafter"/>
</dbReference>
<dbReference type="PANTHER" id="PTHR21444:SF16">
    <property type="entry name" value="RECEPTOR FOR RETINOL UPTAKE STRA6"/>
    <property type="match status" value="1"/>
</dbReference>
<evidence type="ECO:0000256" key="8">
    <source>
        <dbReference type="ARBA" id="ARBA00023072"/>
    </source>
</evidence>
<gene>
    <name evidence="12" type="primary">106051982</name>
</gene>
<dbReference type="STRING" id="6526.A0A2C9LGC8"/>
<reference evidence="12" key="1">
    <citation type="submission" date="2020-05" db="UniProtKB">
        <authorList>
            <consortium name="EnsemblMetazoa"/>
        </authorList>
    </citation>
    <scope>IDENTIFICATION</scope>
    <source>
        <strain evidence="12">BB02</strain>
    </source>
</reference>
<dbReference type="KEGG" id="bgt:106051982"/>
<dbReference type="GO" id="GO:0019841">
    <property type="term" value="F:retinol binding"/>
    <property type="evidence" value="ECO:0007669"/>
    <property type="project" value="UniProtKB-KW"/>
</dbReference>
<sequence>MDLDNFNIYIINLWMLLVVAPVILLLSFIEKRKNRRDICHGRPALVIPFSFLDGYDNRTAYAMAFGTITSTIVSLVTSKNTLGFDMPLWGRAIYVYLQAFVGCLTCFPLFACLSTRYRVVGAVVCILYSAVWLSLNIVDTIQGVQESANTTYWFVSANDSVSQDLNKATAALQGLPIICCYVVLIGYCIYVIQRCFRTKVFLNKQMMTTIKPHQEEHVRWVLRKSKNSTSSNFWGDKTFVQQMHESRKLKLFTSFPFFKYPTRIFAIAFVQLNVIYWMGMLLISGTLQILYTIFHLVLQKTEITSSDKEQVALVSICASVSLLASISNSLTHIFMATRNYRYHMLRLYQGDKTFLPQMDVSSQYLLTSSMIYPGYQVAFMMWGLVLSFGFVLIITLLIAEPIYFFIAFDMIGDVLLSIVQLLSFPVMMLVLFYLQVYLCNRLLLQDKIHESDKQRPLNVNNRKFYELVNYYSLFTNMAVGLFTCLLRIFLSAIFGIFSVDRLDKSVFTRDKENYDNGYRAYVSMLLVDNAHNNPSMRVFAHLLWTQALAARFRASHREVSHDATPLCPNSPHADHISYGAASPTGSETSAESLQNLWTLYDTKGFSVSKLARTRWFLLYTLIHNPQLSKLRKRRLVPSNDSSLINIAEDTTSPVVESNISFT</sequence>
<keyword evidence="4" id="KW-1003">Cell membrane</keyword>
<dbReference type="EnsemblMetazoa" id="BGLB030654-RE">
    <property type="protein sequence ID" value="BGLB030654-PE"/>
    <property type="gene ID" value="BGLB030654"/>
</dbReference>
<dbReference type="InterPro" id="IPR026612">
    <property type="entry name" value="STRA6-like"/>
</dbReference>
<evidence type="ECO:0000313" key="13">
    <source>
        <dbReference type="Proteomes" id="UP000076420"/>
    </source>
</evidence>
<dbReference type="GO" id="GO:0016918">
    <property type="term" value="F:retinal binding"/>
    <property type="evidence" value="ECO:0007669"/>
    <property type="project" value="UniProtKB-KW"/>
</dbReference>
<keyword evidence="10" id="KW-0675">Receptor</keyword>
<keyword evidence="3" id="KW-0813">Transport</keyword>
<protein>
    <recommendedName>
        <fullName evidence="2">Receptor for retinol uptake STRA6</fullName>
    </recommendedName>
</protein>
<evidence type="ECO:0000256" key="10">
    <source>
        <dbReference type="ARBA" id="ARBA00023170"/>
    </source>
</evidence>
<keyword evidence="6" id="KW-0845">Vitamin A</keyword>
<proteinExistence type="predicted"/>
<dbReference type="GO" id="GO:0038023">
    <property type="term" value="F:signaling receptor activity"/>
    <property type="evidence" value="ECO:0007669"/>
    <property type="project" value="InterPro"/>
</dbReference>
<dbReference type="VEuPathDB" id="VectorBase:BGLB030654"/>
<organism evidence="12 13">
    <name type="scientific">Biomphalaria glabrata</name>
    <name type="common">Bloodfluke planorb</name>
    <name type="synonym">Freshwater snail</name>
    <dbReference type="NCBI Taxonomy" id="6526"/>
    <lineage>
        <taxon>Eukaryota</taxon>
        <taxon>Metazoa</taxon>
        <taxon>Spiralia</taxon>
        <taxon>Lophotrochozoa</taxon>
        <taxon>Mollusca</taxon>
        <taxon>Gastropoda</taxon>
        <taxon>Heterobranchia</taxon>
        <taxon>Euthyneura</taxon>
        <taxon>Panpulmonata</taxon>
        <taxon>Hygrophila</taxon>
        <taxon>Lymnaeoidea</taxon>
        <taxon>Planorbidae</taxon>
        <taxon>Biomphalaria</taxon>
    </lineage>
</organism>
<feature type="transmembrane region" description="Helical" evidence="11">
    <location>
        <begin position="119"/>
        <end position="138"/>
    </location>
</feature>
<evidence type="ECO:0000256" key="4">
    <source>
        <dbReference type="ARBA" id="ARBA00022475"/>
    </source>
</evidence>
<feature type="transmembrane region" description="Helical" evidence="11">
    <location>
        <begin position="170"/>
        <end position="192"/>
    </location>
</feature>
<feature type="transmembrane region" description="Helical" evidence="11">
    <location>
        <begin position="477"/>
        <end position="499"/>
    </location>
</feature>
<feature type="transmembrane region" description="Helical" evidence="11">
    <location>
        <begin position="60"/>
        <end position="78"/>
    </location>
</feature>
<dbReference type="GO" id="GO:0005886">
    <property type="term" value="C:plasma membrane"/>
    <property type="evidence" value="ECO:0007669"/>
    <property type="project" value="UniProtKB-SubCell"/>
</dbReference>
<dbReference type="OrthoDB" id="6095629at2759"/>
<evidence type="ECO:0000256" key="5">
    <source>
        <dbReference type="ARBA" id="ARBA00022692"/>
    </source>
</evidence>
<evidence type="ECO:0000256" key="3">
    <source>
        <dbReference type="ARBA" id="ARBA00022448"/>
    </source>
</evidence>
<dbReference type="Proteomes" id="UP000076420">
    <property type="component" value="Unassembled WGS sequence"/>
</dbReference>
<dbReference type="EnsemblMetazoa" id="BGLB030654-RC">
    <property type="protein sequence ID" value="BGLB030654-PC"/>
    <property type="gene ID" value="BGLB030654"/>
</dbReference>
<dbReference type="AlphaFoldDB" id="A0A2C9LGC8"/>
<feature type="transmembrane region" description="Helical" evidence="11">
    <location>
        <begin position="93"/>
        <end position="112"/>
    </location>
</feature>
<keyword evidence="8" id="KW-0683">Retinol-binding</keyword>
<dbReference type="Pfam" id="PF14752">
    <property type="entry name" value="RBP_receptor"/>
    <property type="match status" value="1"/>
</dbReference>
<dbReference type="PANTHER" id="PTHR21444">
    <property type="entry name" value="COILED-COIL DOMAIN-CONTAINING PROTEIN 180"/>
    <property type="match status" value="1"/>
</dbReference>
<evidence type="ECO:0000313" key="12">
    <source>
        <dbReference type="EnsemblMetazoa" id="BGLB030654-PE"/>
    </source>
</evidence>
<keyword evidence="7 11" id="KW-1133">Transmembrane helix</keyword>
<evidence type="ECO:0000256" key="1">
    <source>
        <dbReference type="ARBA" id="ARBA00004651"/>
    </source>
</evidence>
<dbReference type="EnsemblMetazoa" id="BGLB030654-RD">
    <property type="protein sequence ID" value="BGLB030654-PD"/>
    <property type="gene ID" value="BGLB030654"/>
</dbReference>
<dbReference type="VEuPathDB" id="VectorBase:BGLAX_032469"/>
<feature type="transmembrane region" description="Helical" evidence="11">
    <location>
        <begin position="379"/>
        <end position="399"/>
    </location>
</feature>
<evidence type="ECO:0000256" key="11">
    <source>
        <dbReference type="SAM" id="Phobius"/>
    </source>
</evidence>
<dbReference type="EnsemblMetazoa" id="BGLB030654-RB">
    <property type="protein sequence ID" value="BGLB030654-PB"/>
    <property type="gene ID" value="BGLB030654"/>
</dbReference>
<evidence type="ECO:0000256" key="2">
    <source>
        <dbReference type="ARBA" id="ARBA00014411"/>
    </source>
</evidence>
<keyword evidence="9 11" id="KW-0472">Membrane</keyword>
<feature type="transmembrane region" description="Helical" evidence="11">
    <location>
        <begin position="6"/>
        <end position="29"/>
    </location>
</feature>
<dbReference type="GO" id="GO:0034632">
    <property type="term" value="F:retinol transmembrane transporter activity"/>
    <property type="evidence" value="ECO:0007669"/>
    <property type="project" value="InterPro"/>
</dbReference>
<accession>A0A2C9LGC8</accession>
<name>A0A2C9LGC8_BIOGL</name>
<dbReference type="EnsemblMetazoa" id="BGLB030654-RA">
    <property type="protein sequence ID" value="BGLB030654-PA"/>
    <property type="gene ID" value="BGLB030654"/>
</dbReference>
<keyword evidence="5 11" id="KW-0812">Transmembrane</keyword>
<evidence type="ECO:0000256" key="7">
    <source>
        <dbReference type="ARBA" id="ARBA00022989"/>
    </source>
</evidence>